<dbReference type="InterPro" id="IPR052980">
    <property type="entry name" value="Crinkler_effector"/>
</dbReference>
<dbReference type="Proteomes" id="UP000009027">
    <property type="component" value="Unassembled WGS sequence"/>
</dbReference>
<dbReference type="VEuPathDB" id="TriTrypDB:TvY486_0038725"/>
<feature type="domain" description="Retrotransposon hot spot protein,C-terminal" evidence="1">
    <location>
        <begin position="17"/>
        <end position="260"/>
    </location>
</feature>
<accession>F9WTT5</accession>
<evidence type="ECO:0000313" key="2">
    <source>
        <dbReference type="EMBL" id="CCD20981.1"/>
    </source>
</evidence>
<dbReference type="EMBL" id="CAEX01006746">
    <property type="protein sequence ID" value="CCD20981.1"/>
    <property type="molecule type" value="Genomic_DNA"/>
</dbReference>
<feature type="non-terminal residue" evidence="2">
    <location>
        <position position="260"/>
    </location>
</feature>
<name>F9WTT5_TRYVY</name>
<evidence type="ECO:0000313" key="3">
    <source>
        <dbReference type="Proteomes" id="UP000009027"/>
    </source>
</evidence>
<evidence type="ECO:0000259" key="1">
    <source>
        <dbReference type="Pfam" id="PF07999"/>
    </source>
</evidence>
<organism evidence="2 3">
    <name type="scientific">Trypanosoma vivax (strain Y486)</name>
    <dbReference type="NCBI Taxonomy" id="1055687"/>
    <lineage>
        <taxon>Eukaryota</taxon>
        <taxon>Discoba</taxon>
        <taxon>Euglenozoa</taxon>
        <taxon>Kinetoplastea</taxon>
        <taxon>Metakinetoplastina</taxon>
        <taxon>Trypanosomatida</taxon>
        <taxon>Trypanosomatidae</taxon>
        <taxon>Trypanosoma</taxon>
        <taxon>Duttonella</taxon>
    </lineage>
</organism>
<reference evidence="2 3" key="1">
    <citation type="journal article" date="2012" name="Proc. Natl. Acad. Sci. U.S.A.">
        <title>Antigenic diversity is generated by distinct evolutionary mechanisms in African trypanosome species.</title>
        <authorList>
            <person name="Jackson A.P."/>
            <person name="Berry A."/>
            <person name="Aslett M."/>
            <person name="Allison H.C."/>
            <person name="Burton P."/>
            <person name="Vavrova-Anderson J."/>
            <person name="Brown R."/>
            <person name="Browne H."/>
            <person name="Corton N."/>
            <person name="Hauser H."/>
            <person name="Gamble J."/>
            <person name="Gilderthorp R."/>
            <person name="Marcello L."/>
            <person name="McQuillan J."/>
            <person name="Otto T.D."/>
            <person name="Quail M.A."/>
            <person name="Sanders M.J."/>
            <person name="van Tonder A."/>
            <person name="Ginger M.L."/>
            <person name="Field M.C."/>
            <person name="Barry J.D."/>
            <person name="Hertz-Fowler C."/>
            <person name="Berriman M."/>
        </authorList>
    </citation>
    <scope>NUCLEOTIDE SEQUENCE</scope>
    <source>
        <strain evidence="2 3">Y486</strain>
    </source>
</reference>
<dbReference type="Pfam" id="PF07999">
    <property type="entry name" value="RHSP"/>
    <property type="match status" value="1"/>
</dbReference>
<dbReference type="InterPro" id="IPR006518">
    <property type="entry name" value="Trypano_RHS"/>
</dbReference>
<keyword evidence="3" id="KW-1185">Reference proteome</keyword>
<sequence>MRAWYIERKLVKPRTCIVIGTPGIGKSFACGSFLLHQLLHYEGGLLDVVAYFVRDGAYVIHNARPGVPGSVVQYDNIDATVNLIVDMARKEKGQKRGFIIVDIGSGFTEPSSALPTNFWPTVVLTSPDVRHYDSWMKDRDGKLIYVNCDDERDLKAFVAWQKLFPLGQDAGITDELCKEISDEWKRVKQRIEQVGPLPRFVFSRGSFGSRFVELDNAISDITLNNKAPYMGILRMSSEWQSDHVSHKLVKLVRVRVGLNG</sequence>
<gene>
    <name evidence="2" type="ORF">TvY486_0038725</name>
</gene>
<proteinExistence type="predicted"/>
<dbReference type="NCBIfam" id="TIGR01631">
    <property type="entry name" value="Trypano_RHS"/>
    <property type="match status" value="1"/>
</dbReference>
<dbReference type="InterPro" id="IPR046836">
    <property type="entry name" value="RHS_C"/>
</dbReference>
<dbReference type="PANTHER" id="PTHR33129">
    <property type="entry name" value="PROTEIN KINASE DOMAIN-CONTAINING PROTEIN-RELATED"/>
    <property type="match status" value="1"/>
</dbReference>
<dbReference type="AlphaFoldDB" id="F9WTT5"/>
<protein>
    <recommendedName>
        <fullName evidence="1">Retrotransposon hot spot protein,C-terminal domain-containing protein</fullName>
    </recommendedName>
</protein>
<dbReference type="PANTHER" id="PTHR33129:SF3">
    <property type="entry name" value="HOT SPOT (RHS) PROTEIN, PUTATIVE-RELATED"/>
    <property type="match status" value="1"/>
</dbReference>